<protein>
    <submittedName>
        <fullName evidence="9">Wzz/FepE/Etk N-terminal domain-containing protein</fullName>
    </submittedName>
</protein>
<gene>
    <name evidence="9" type="ORF">LXT12_13090</name>
</gene>
<dbReference type="Pfam" id="PF02706">
    <property type="entry name" value="Wzz"/>
    <property type="match status" value="1"/>
</dbReference>
<keyword evidence="5 7" id="KW-0472">Membrane</keyword>
<dbReference type="InterPro" id="IPR003856">
    <property type="entry name" value="LPS_length_determ_N"/>
</dbReference>
<keyword evidence="3 7" id="KW-0812">Transmembrane</keyword>
<keyword evidence="4 7" id="KW-1133">Transmembrane helix</keyword>
<evidence type="ECO:0000313" key="9">
    <source>
        <dbReference type="EMBL" id="MCE4538187.1"/>
    </source>
</evidence>
<organism evidence="9 10">
    <name type="scientific">Pelomonas caseinilytica</name>
    <dbReference type="NCBI Taxonomy" id="2906763"/>
    <lineage>
        <taxon>Bacteria</taxon>
        <taxon>Pseudomonadati</taxon>
        <taxon>Pseudomonadota</taxon>
        <taxon>Betaproteobacteria</taxon>
        <taxon>Burkholderiales</taxon>
        <taxon>Sphaerotilaceae</taxon>
        <taxon>Roseateles</taxon>
    </lineage>
</organism>
<evidence type="ECO:0000313" key="10">
    <source>
        <dbReference type="Proteomes" id="UP001201463"/>
    </source>
</evidence>
<dbReference type="Proteomes" id="UP001201463">
    <property type="component" value="Unassembled WGS sequence"/>
</dbReference>
<feature type="transmembrane region" description="Helical" evidence="7">
    <location>
        <begin position="26"/>
        <end position="46"/>
    </location>
</feature>
<evidence type="ECO:0000256" key="3">
    <source>
        <dbReference type="ARBA" id="ARBA00022692"/>
    </source>
</evidence>
<evidence type="ECO:0000256" key="7">
    <source>
        <dbReference type="SAM" id="Phobius"/>
    </source>
</evidence>
<feature type="transmembrane region" description="Helical" evidence="7">
    <location>
        <begin position="334"/>
        <end position="357"/>
    </location>
</feature>
<dbReference type="InterPro" id="IPR050445">
    <property type="entry name" value="Bact_polysacc_biosynth/exp"/>
</dbReference>
<accession>A0ABS8XB71</accession>
<keyword evidence="6" id="KW-0175">Coiled coil</keyword>
<evidence type="ECO:0000256" key="6">
    <source>
        <dbReference type="SAM" id="Coils"/>
    </source>
</evidence>
<feature type="coiled-coil region" evidence="6">
    <location>
        <begin position="173"/>
        <end position="242"/>
    </location>
</feature>
<evidence type="ECO:0000256" key="4">
    <source>
        <dbReference type="ARBA" id="ARBA00022989"/>
    </source>
</evidence>
<evidence type="ECO:0000256" key="2">
    <source>
        <dbReference type="ARBA" id="ARBA00022475"/>
    </source>
</evidence>
<dbReference type="PANTHER" id="PTHR32309:SF13">
    <property type="entry name" value="FERRIC ENTEROBACTIN TRANSPORT PROTEIN FEPE"/>
    <property type="match status" value="1"/>
</dbReference>
<evidence type="ECO:0000256" key="1">
    <source>
        <dbReference type="ARBA" id="ARBA00004651"/>
    </source>
</evidence>
<name>A0ABS8XB71_9BURK</name>
<evidence type="ECO:0000259" key="8">
    <source>
        <dbReference type="Pfam" id="PF02706"/>
    </source>
</evidence>
<sequence>MNEDASEKTNAIDFIEVLMIWLSRKGLIAIVTILAGAAALGASYLIPLTFTARTTFIPPQQQSATSSLAASLGALSSLTGGAVAKSPAEQYVSLLQSDNIADRIVDKFDLMKVYEARYRFGARATLAKNTRVSLGKKDGLITIEVDAQSPQLAADIANYYVAELRRLSSELVLSEAQERRAFYEGKLKQTRAALQSAQEALQRSGFDAGALKAEPRSAAEAYARIRAEITSAEIRLQTLRRAFAENSPEVQQQLTMLSALRIQAGKLESTSDGGRSDTGYVAAYREYKYQEGLFEAFSKQFEMARLDESREGSSIQVVDPAGVPEYKSKPKRGALAISVALAALVIMLTGVVVAHWWRAGLRDPHIGPRLQRLRQAAGMRRRVG</sequence>
<proteinExistence type="predicted"/>
<dbReference type="RefSeq" id="WP_233392635.1">
    <property type="nucleotide sequence ID" value="NZ_JAJTWT010000005.1"/>
</dbReference>
<feature type="domain" description="Polysaccharide chain length determinant N-terminal" evidence="8">
    <location>
        <begin position="11"/>
        <end position="107"/>
    </location>
</feature>
<dbReference type="EMBL" id="JAJTWT010000005">
    <property type="protein sequence ID" value="MCE4538187.1"/>
    <property type="molecule type" value="Genomic_DNA"/>
</dbReference>
<comment type="caution">
    <text evidence="9">The sequence shown here is derived from an EMBL/GenBank/DDBJ whole genome shotgun (WGS) entry which is preliminary data.</text>
</comment>
<comment type="subcellular location">
    <subcellularLocation>
        <location evidence="1">Cell membrane</location>
        <topology evidence="1">Multi-pass membrane protein</topology>
    </subcellularLocation>
</comment>
<reference evidence="9 10" key="1">
    <citation type="submission" date="2021-12" db="EMBL/GenBank/DDBJ databases">
        <title>Genome seq of p7.</title>
        <authorList>
            <person name="Seo T."/>
        </authorList>
    </citation>
    <scope>NUCLEOTIDE SEQUENCE [LARGE SCALE GENOMIC DNA]</scope>
    <source>
        <strain evidence="9 10">P7</strain>
    </source>
</reference>
<keyword evidence="10" id="KW-1185">Reference proteome</keyword>
<dbReference type="PANTHER" id="PTHR32309">
    <property type="entry name" value="TYROSINE-PROTEIN KINASE"/>
    <property type="match status" value="1"/>
</dbReference>
<keyword evidence="2" id="KW-1003">Cell membrane</keyword>
<evidence type="ECO:0000256" key="5">
    <source>
        <dbReference type="ARBA" id="ARBA00023136"/>
    </source>
</evidence>